<keyword evidence="1" id="KW-0812">Transmembrane</keyword>
<feature type="transmembrane region" description="Helical" evidence="1">
    <location>
        <begin position="183"/>
        <end position="208"/>
    </location>
</feature>
<feature type="transmembrane region" description="Helical" evidence="1">
    <location>
        <begin position="258"/>
        <end position="275"/>
    </location>
</feature>
<feature type="transmembrane region" description="Helical" evidence="1">
    <location>
        <begin position="228"/>
        <end position="246"/>
    </location>
</feature>
<dbReference type="Proteomes" id="UP000034664">
    <property type="component" value="Unassembled WGS sequence"/>
</dbReference>
<protein>
    <submittedName>
        <fullName evidence="2">Glycosyl transferase family 39</fullName>
    </submittedName>
</protein>
<comment type="caution">
    <text evidence="2">The sequence shown here is derived from an EMBL/GenBank/DDBJ whole genome shotgun (WGS) entry which is preliminary data.</text>
</comment>
<organism evidence="2 3">
    <name type="scientific">Candidatus Roizmanbacteria bacterium GW2011_GWB1_40_7</name>
    <dbReference type="NCBI Taxonomy" id="1618482"/>
    <lineage>
        <taxon>Bacteria</taxon>
        <taxon>Candidatus Roizmaniibacteriota</taxon>
    </lineage>
</organism>
<sequence>MNKKILFILIALFILLRIPSLFEPYWHGDEGITLTVGQTIARGAVLYRDITDNKTPLLYFIAALAGNLFNFKLITLVFSLGALITFIRVRDMMIRSPEYISLLLFAVLASTPLLEANIANAEIYMVLPIIVSVIAYMKKRYVLAGVLGAFSFLLKPPGMFEVGALMLHALLTDKYYKSVISKIAFGFSIPIAVISIYFLSVGGLSSFVSEAFVSNILYTGSWYLITDPKVWMMIKLGGLGAFVWYLVRSKRLYQSSELLLYLWLLFSLFGATLSNRPYSHYLIQIVPPVSLLLGSILRKNYRKAPAVILLGAVIFFCIVQFKLHGGTLYYTYSYYSQFHNPAFFDQRVTVTDEVTDYILKNTRENEPIFVWSDNSLIYAKTKRPAATKYVSAYHVAGNADREEEVMDTLQKNSPRVIVITKPIDHTFKSLLLFVEMRYNLAVTTDQFDIYELKSD</sequence>
<evidence type="ECO:0000313" key="3">
    <source>
        <dbReference type="Proteomes" id="UP000034664"/>
    </source>
</evidence>
<feature type="transmembrane region" description="Helical" evidence="1">
    <location>
        <begin position="141"/>
        <end position="171"/>
    </location>
</feature>
<feature type="transmembrane region" description="Helical" evidence="1">
    <location>
        <begin position="57"/>
        <end position="87"/>
    </location>
</feature>
<dbReference type="GO" id="GO:0016740">
    <property type="term" value="F:transferase activity"/>
    <property type="evidence" value="ECO:0007669"/>
    <property type="project" value="UniProtKB-KW"/>
</dbReference>
<keyword evidence="1" id="KW-1133">Transmembrane helix</keyword>
<keyword evidence="2" id="KW-0808">Transferase</keyword>
<feature type="transmembrane region" description="Helical" evidence="1">
    <location>
        <begin position="99"/>
        <end position="121"/>
    </location>
</feature>
<feature type="transmembrane region" description="Helical" evidence="1">
    <location>
        <begin position="304"/>
        <end position="323"/>
    </location>
</feature>
<gene>
    <name evidence="2" type="ORF">UU14_C0005G0093</name>
</gene>
<reference evidence="2 3" key="1">
    <citation type="journal article" date="2015" name="Nature">
        <title>rRNA introns, odd ribosomes, and small enigmatic genomes across a large radiation of phyla.</title>
        <authorList>
            <person name="Brown C.T."/>
            <person name="Hug L.A."/>
            <person name="Thomas B.C."/>
            <person name="Sharon I."/>
            <person name="Castelle C.J."/>
            <person name="Singh A."/>
            <person name="Wilkins M.J."/>
            <person name="Williams K.H."/>
            <person name="Banfield J.F."/>
        </authorList>
    </citation>
    <scope>NUCLEOTIDE SEQUENCE [LARGE SCALE GENOMIC DNA]</scope>
</reference>
<proteinExistence type="predicted"/>
<evidence type="ECO:0000256" key="1">
    <source>
        <dbReference type="SAM" id="Phobius"/>
    </source>
</evidence>
<evidence type="ECO:0000313" key="2">
    <source>
        <dbReference type="EMBL" id="KKR72525.1"/>
    </source>
</evidence>
<feature type="transmembrane region" description="Helical" evidence="1">
    <location>
        <begin position="281"/>
        <end position="297"/>
    </location>
</feature>
<dbReference type="AlphaFoldDB" id="A0A0G0VKT8"/>
<dbReference type="EMBL" id="LBZM01000005">
    <property type="protein sequence ID" value="KKR72525.1"/>
    <property type="molecule type" value="Genomic_DNA"/>
</dbReference>
<keyword evidence="1" id="KW-0472">Membrane</keyword>
<accession>A0A0G0VKT8</accession>
<name>A0A0G0VKT8_9BACT</name>